<accession>A0A939M6D9</accession>
<name>A0A939M6D9_9BRAD</name>
<dbReference type="KEGG" id="bban:J4G43_022380"/>
<dbReference type="RefSeq" id="WP_208086319.1">
    <property type="nucleotide sequence ID" value="NZ_CP086136.1"/>
</dbReference>
<proteinExistence type="predicted"/>
<evidence type="ECO:0000313" key="2">
    <source>
        <dbReference type="EMBL" id="UEM16717.1"/>
    </source>
</evidence>
<evidence type="ECO:0000313" key="3">
    <source>
        <dbReference type="Proteomes" id="UP000664702"/>
    </source>
</evidence>
<dbReference type="EMBL" id="CP086136">
    <property type="protein sequence ID" value="UEM16717.1"/>
    <property type="molecule type" value="Genomic_DNA"/>
</dbReference>
<dbReference type="Proteomes" id="UP000664702">
    <property type="component" value="Chromosome"/>
</dbReference>
<dbReference type="AlphaFoldDB" id="A0A939M6D9"/>
<dbReference type="InterPro" id="IPR025332">
    <property type="entry name" value="DUF4238"/>
</dbReference>
<dbReference type="Pfam" id="PF14022">
    <property type="entry name" value="DUF4238"/>
    <property type="match status" value="1"/>
</dbReference>
<dbReference type="EMBL" id="JAGEMI010000001">
    <property type="protein sequence ID" value="MBO1863946.1"/>
    <property type="molecule type" value="Genomic_DNA"/>
</dbReference>
<gene>
    <name evidence="2" type="ORF">J4G43_022380</name>
    <name evidence="1" type="ORF">J4G43_24425</name>
</gene>
<sequence length="251" mass="28060">MTDPRGINEAHNLENEDDKAYLLTLIGLAALRNPDMRKNIKGIADGLGRMHIAARLQSKATYDASVAEAKADGALPDNYDITYEEMREAFDEGDFKIELDNNALISLEFQMLDHTIPLLHKRGWHLLRAPEGSGGFITSDRPFYLMWEDPAMRDGPLAPGLAMTGTDIYFPVSPTLAVVGAFNVGNTVEDASEETVAVCNSTMPDGADRQVYSPDHKFKYARTREEEPRTGNQLISDKRFLRKWPRCRGVK</sequence>
<protein>
    <submittedName>
        <fullName evidence="1">DUF4238 domain-containing protein</fullName>
    </submittedName>
</protein>
<reference evidence="1" key="1">
    <citation type="submission" date="2021-03" db="EMBL/GenBank/DDBJ databases">
        <title>Whole Genome Sequence of Bradyrhizobium sp. Strain 144S4.</title>
        <authorList>
            <person name="Bromfield E.S.P."/>
            <person name="Cloutier S."/>
        </authorList>
    </citation>
    <scope>NUCLEOTIDE SEQUENCE [LARGE SCALE GENOMIC DNA]</scope>
    <source>
        <strain evidence="1">144S4</strain>
    </source>
</reference>
<evidence type="ECO:0000313" key="1">
    <source>
        <dbReference type="EMBL" id="MBO1863946.1"/>
    </source>
</evidence>
<organism evidence="1">
    <name type="scientific">Bradyrhizobium barranii subsp. barranii</name>
    <dbReference type="NCBI Taxonomy" id="2823807"/>
    <lineage>
        <taxon>Bacteria</taxon>
        <taxon>Pseudomonadati</taxon>
        <taxon>Pseudomonadota</taxon>
        <taxon>Alphaproteobacteria</taxon>
        <taxon>Hyphomicrobiales</taxon>
        <taxon>Nitrobacteraceae</taxon>
        <taxon>Bradyrhizobium</taxon>
        <taxon>Bradyrhizobium barranii</taxon>
    </lineage>
</organism>
<reference evidence="2 3" key="2">
    <citation type="journal article" date="2022" name="Int. J. Syst. Evol. Microbiol.">
        <title>Strains of Bradyrhizobium barranii sp. nov. associated with legumes native to Canada are symbionts of soybeans and belong to different subspecies (subsp. barranii subsp. nov. and subsp. apii subsp. nov.) and symbiovars (sv. glycinearum and sv. septentrionale).</title>
        <authorList>
            <person name="Bromfield E.S.P."/>
            <person name="Cloutier S."/>
            <person name="Wasai-Hara S."/>
            <person name="Minamisawa K."/>
        </authorList>
    </citation>
    <scope>NUCLEOTIDE SEQUENCE [LARGE SCALE GENOMIC DNA]</scope>
    <source>
        <strain evidence="2 3">144S4</strain>
    </source>
</reference>